<feature type="binding site" evidence="16 17">
    <location>
        <position position="274"/>
    </location>
    <ligand>
        <name>[2Fe-2S] cluster</name>
        <dbReference type="ChEBI" id="CHEBI:190135"/>
    </ligand>
</feature>
<dbReference type="Pfam" id="PF06968">
    <property type="entry name" value="BATS"/>
    <property type="match status" value="1"/>
</dbReference>
<keyword evidence="6 16" id="KW-0808">Transferase</keyword>
<evidence type="ECO:0000313" key="20">
    <source>
        <dbReference type="Proteomes" id="UP000005139"/>
    </source>
</evidence>
<dbReference type="Pfam" id="PF04055">
    <property type="entry name" value="Radical_SAM"/>
    <property type="match status" value="1"/>
</dbReference>
<evidence type="ECO:0000256" key="4">
    <source>
        <dbReference type="ARBA" id="ARBA00012236"/>
    </source>
</evidence>
<comment type="caution">
    <text evidence="19">The sequence shown here is derived from an EMBL/GenBank/DDBJ whole genome shotgun (WGS) entry which is preliminary data.</text>
</comment>
<dbReference type="EMBL" id="AAWL01000007">
    <property type="protein sequence ID" value="EAX47704.1"/>
    <property type="molecule type" value="Genomic_DNA"/>
</dbReference>
<keyword evidence="7 16" id="KW-0949">S-adenosyl-L-methionine</keyword>
<dbReference type="eggNOG" id="COG0502">
    <property type="taxonomic scope" value="Bacteria"/>
</dbReference>
<feature type="binding site" evidence="16 17">
    <location>
        <position position="204"/>
    </location>
    <ligand>
        <name>[2Fe-2S] cluster</name>
        <dbReference type="ChEBI" id="CHEBI:190135"/>
    </ligand>
</feature>
<comment type="function">
    <text evidence="14 16">Catalyzes the conversion of dethiobiotin (DTB) to biotin by the insertion of a sulfur atom into dethiobiotin via a radical-based mechanism.</text>
</comment>
<organism evidence="19 20">
    <name type="scientific">Thermosinus carboxydivorans Nor1</name>
    <dbReference type="NCBI Taxonomy" id="401526"/>
    <lineage>
        <taxon>Bacteria</taxon>
        <taxon>Bacillati</taxon>
        <taxon>Bacillota</taxon>
        <taxon>Negativicutes</taxon>
        <taxon>Selenomonadales</taxon>
        <taxon>Sporomusaceae</taxon>
        <taxon>Thermosinus</taxon>
    </lineage>
</organism>
<dbReference type="Gene3D" id="3.20.20.70">
    <property type="entry name" value="Aldolase class I"/>
    <property type="match status" value="1"/>
</dbReference>
<reference evidence="19 20" key="1">
    <citation type="submission" date="2007-01" db="EMBL/GenBank/DDBJ databases">
        <title>Annotation of the draft genome assembly of Thermosinus carboxydivorans Nor1.</title>
        <authorList>
            <consortium name="US DOE Joint Genome Institute (JGI-ORNL)"/>
            <person name="Larimer F."/>
            <person name="Land M."/>
            <person name="Hauser L."/>
        </authorList>
    </citation>
    <scope>NUCLEOTIDE SEQUENCE [LARGE SCALE GENOMIC DNA]</scope>
    <source>
        <strain evidence="19 20">Nor1</strain>
    </source>
</reference>
<dbReference type="InterPro" id="IPR006638">
    <property type="entry name" value="Elp3/MiaA/NifB-like_rSAM"/>
</dbReference>
<feature type="binding site" evidence="16 17">
    <location>
        <position position="67"/>
    </location>
    <ligand>
        <name>[4Fe-4S] cluster</name>
        <dbReference type="ChEBI" id="CHEBI:49883"/>
        <note>4Fe-4S-S-AdoMet</note>
    </ligand>
</feature>
<dbReference type="SFLD" id="SFLDG01060">
    <property type="entry name" value="BATS_domain_containing"/>
    <property type="match status" value="1"/>
</dbReference>
<reference evidence="19 20" key="2">
    <citation type="submission" date="2007-01" db="EMBL/GenBank/DDBJ databases">
        <title>Sequencing of the draft genome and assembly of Thermosinus carboxydivorans Nor1.</title>
        <authorList>
            <consortium name="US DOE Joint Genome Institute (JGI-PGF)"/>
            <person name="Copeland A."/>
            <person name="Lucas S."/>
            <person name="Lapidus A."/>
            <person name="Barry K."/>
            <person name="Glavina del Rio T."/>
            <person name="Dalin E."/>
            <person name="Tice H."/>
            <person name="Bruce D."/>
            <person name="Pitluck S."/>
            <person name="Richardson P."/>
        </authorList>
    </citation>
    <scope>NUCLEOTIDE SEQUENCE [LARGE SCALE GENOMIC DNA]</scope>
    <source>
        <strain evidence="19 20">Nor1</strain>
    </source>
</reference>
<dbReference type="CDD" id="cd01335">
    <property type="entry name" value="Radical_SAM"/>
    <property type="match status" value="1"/>
</dbReference>
<dbReference type="InterPro" id="IPR024177">
    <property type="entry name" value="Biotin_synthase"/>
</dbReference>
<dbReference type="PIRSF" id="PIRSF001619">
    <property type="entry name" value="Biotin_synth"/>
    <property type="match status" value="1"/>
</dbReference>
<name>A1HQ93_9FIRM</name>
<dbReference type="InterPro" id="IPR013785">
    <property type="entry name" value="Aldolase_TIM"/>
</dbReference>
<evidence type="ECO:0000256" key="1">
    <source>
        <dbReference type="ARBA" id="ARBA00004942"/>
    </source>
</evidence>
<dbReference type="HAMAP" id="MF_01694">
    <property type="entry name" value="BioB"/>
    <property type="match status" value="1"/>
</dbReference>
<accession>A1HQ93</accession>
<dbReference type="UniPathway" id="UPA00078">
    <property type="reaction ID" value="UER00162"/>
</dbReference>
<dbReference type="PROSITE" id="PS51918">
    <property type="entry name" value="RADICAL_SAM"/>
    <property type="match status" value="1"/>
</dbReference>
<dbReference type="NCBIfam" id="TIGR00433">
    <property type="entry name" value="bioB"/>
    <property type="match status" value="1"/>
</dbReference>
<evidence type="ECO:0000256" key="13">
    <source>
        <dbReference type="ARBA" id="ARBA00051157"/>
    </source>
</evidence>
<keyword evidence="5 16" id="KW-0004">4Fe-4S</keyword>
<dbReference type="InterPro" id="IPR007197">
    <property type="entry name" value="rSAM"/>
</dbReference>
<evidence type="ECO:0000256" key="12">
    <source>
        <dbReference type="ARBA" id="ARBA00023014"/>
    </source>
</evidence>
<dbReference type="SUPFAM" id="SSF102114">
    <property type="entry name" value="Radical SAM enzymes"/>
    <property type="match status" value="1"/>
</dbReference>
<evidence type="ECO:0000256" key="8">
    <source>
        <dbReference type="ARBA" id="ARBA00022714"/>
    </source>
</evidence>
<protein>
    <recommendedName>
        <fullName evidence="15 16">Biotin synthase</fullName>
        <ecNumber evidence="4 16">2.8.1.6</ecNumber>
    </recommendedName>
</protein>
<dbReference type="GO" id="GO:0005506">
    <property type="term" value="F:iron ion binding"/>
    <property type="evidence" value="ECO:0007669"/>
    <property type="project" value="UniProtKB-UniRule"/>
</dbReference>
<dbReference type="Proteomes" id="UP000005139">
    <property type="component" value="Unassembled WGS sequence"/>
</dbReference>
<feature type="binding site" evidence="16 17">
    <location>
        <position position="71"/>
    </location>
    <ligand>
        <name>[4Fe-4S] cluster</name>
        <dbReference type="ChEBI" id="CHEBI:49883"/>
        <note>4Fe-4S-S-AdoMet</note>
    </ligand>
</feature>
<dbReference type="SMART" id="SM00729">
    <property type="entry name" value="Elp3"/>
    <property type="match status" value="1"/>
</dbReference>
<proteinExistence type="inferred from homology"/>
<gene>
    <name evidence="16" type="primary">bioB</name>
    <name evidence="19" type="ORF">TcarDRAFT_1110</name>
</gene>
<comment type="subunit">
    <text evidence="3 16">Homodimer.</text>
</comment>
<dbReference type="AlphaFoldDB" id="A1HQ93"/>
<evidence type="ECO:0000256" key="14">
    <source>
        <dbReference type="ARBA" id="ARBA00057568"/>
    </source>
</evidence>
<comment type="pathway">
    <text evidence="1 16">Cofactor biosynthesis; biotin biosynthesis; biotin from 7,8-diaminononanoate: step 2/2.</text>
</comment>
<keyword evidence="12 16" id="KW-0411">Iron-sulfur</keyword>
<evidence type="ECO:0000256" key="7">
    <source>
        <dbReference type="ARBA" id="ARBA00022691"/>
    </source>
</evidence>
<dbReference type="InterPro" id="IPR002684">
    <property type="entry name" value="Biotin_synth/BioAB"/>
</dbReference>
<sequence length="330" mass="35842">MSYDLIFALGKKVLSGGQLTPDEAMQLTMIDEEDIPILLGVANKVRIQFTGNRVDTCEIVNARSGGCSEDCKFCAQSVHHDAKIDTYPLMSEEAILQAAKQAESHGAYRFCIVTAGCGMKNDPDFGRIISIIERIGRDTSLERCCSLGILGPEQVKALKAAGITRYHHNLETSKSYFANICTTHTYDERVETIRLVKAEGLEVCSGGIIGLGEGWEHRIELAFTLKDLDVDSVPINVLNPVKGTALENQPQLKPMEILQTFAIFRLILPDKILRYAGGRERALGELVPLGFLSGMNGMLIGNYLTTAGRGAAADINTIKGLGLTPIGSAR</sequence>
<dbReference type="SFLD" id="SFLDG01278">
    <property type="entry name" value="biotin_synthase_like"/>
    <property type="match status" value="1"/>
</dbReference>
<dbReference type="EC" id="2.8.1.6" evidence="4 16"/>
<dbReference type="GO" id="GO:0051537">
    <property type="term" value="F:2 iron, 2 sulfur cluster binding"/>
    <property type="evidence" value="ECO:0007669"/>
    <property type="project" value="UniProtKB-KW"/>
</dbReference>
<evidence type="ECO:0000256" key="17">
    <source>
        <dbReference type="PIRSR" id="PIRSR001619-1"/>
    </source>
</evidence>
<comment type="similarity">
    <text evidence="2 16">Belongs to the radical SAM superfamily. Biotin synthase family.</text>
</comment>
<dbReference type="SFLD" id="SFLDS00029">
    <property type="entry name" value="Radical_SAM"/>
    <property type="match status" value="1"/>
</dbReference>
<keyword evidence="11 16" id="KW-0408">Iron</keyword>
<evidence type="ECO:0000256" key="3">
    <source>
        <dbReference type="ARBA" id="ARBA00011738"/>
    </source>
</evidence>
<dbReference type="FunFam" id="3.20.20.70:FF:000026">
    <property type="entry name" value="Biotin synthase"/>
    <property type="match status" value="1"/>
</dbReference>
<feature type="domain" description="Radical SAM core" evidence="18">
    <location>
        <begin position="49"/>
        <end position="279"/>
    </location>
</feature>
<dbReference type="GO" id="GO:0051539">
    <property type="term" value="F:4 iron, 4 sulfur cluster binding"/>
    <property type="evidence" value="ECO:0007669"/>
    <property type="project" value="UniProtKB-KW"/>
</dbReference>
<evidence type="ECO:0000256" key="16">
    <source>
        <dbReference type="HAMAP-Rule" id="MF_01694"/>
    </source>
</evidence>
<feature type="binding site" evidence="16 17">
    <location>
        <position position="144"/>
    </location>
    <ligand>
        <name>[2Fe-2S] cluster</name>
        <dbReference type="ChEBI" id="CHEBI:190135"/>
    </ligand>
</feature>
<keyword evidence="8 16" id="KW-0001">2Fe-2S</keyword>
<dbReference type="PANTHER" id="PTHR22976">
    <property type="entry name" value="BIOTIN SYNTHASE"/>
    <property type="match status" value="1"/>
</dbReference>
<feature type="binding site" evidence="16 17">
    <location>
        <position position="74"/>
    </location>
    <ligand>
        <name>[4Fe-4S] cluster</name>
        <dbReference type="ChEBI" id="CHEBI:49883"/>
        <note>4Fe-4S-S-AdoMet</note>
    </ligand>
</feature>
<dbReference type="SMART" id="SM00876">
    <property type="entry name" value="BATS"/>
    <property type="match status" value="1"/>
</dbReference>
<evidence type="ECO:0000256" key="10">
    <source>
        <dbReference type="ARBA" id="ARBA00022756"/>
    </source>
</evidence>
<keyword evidence="20" id="KW-1185">Reference proteome</keyword>
<evidence type="ECO:0000256" key="2">
    <source>
        <dbReference type="ARBA" id="ARBA00010765"/>
    </source>
</evidence>
<evidence type="ECO:0000259" key="18">
    <source>
        <dbReference type="PROSITE" id="PS51918"/>
    </source>
</evidence>
<dbReference type="GO" id="GO:0009102">
    <property type="term" value="P:biotin biosynthetic process"/>
    <property type="evidence" value="ECO:0007669"/>
    <property type="project" value="UniProtKB-UniRule"/>
</dbReference>
<dbReference type="RefSeq" id="WP_007289203.1">
    <property type="nucleotide sequence ID" value="NZ_AAWL01000007.1"/>
</dbReference>
<evidence type="ECO:0000256" key="15">
    <source>
        <dbReference type="ARBA" id="ARBA00070199"/>
    </source>
</evidence>
<comment type="cofactor">
    <cofactor evidence="16">
        <name>[2Fe-2S] cluster</name>
        <dbReference type="ChEBI" id="CHEBI:190135"/>
    </cofactor>
    <text evidence="16">Binds 1 [2Fe-2S] cluster. The cluster is coordinated with 3 cysteines and 1 arginine.</text>
</comment>
<comment type="cofactor">
    <cofactor evidence="16 17">
        <name>[4Fe-4S] cluster</name>
        <dbReference type="ChEBI" id="CHEBI:49883"/>
    </cofactor>
    <text evidence="16 17">Binds 1 [4Fe-4S] cluster. The cluster is coordinated with 3 cysteines and an exchangeable S-adenosyl-L-methionine.</text>
</comment>
<dbReference type="InterPro" id="IPR058240">
    <property type="entry name" value="rSAM_sf"/>
</dbReference>
<evidence type="ECO:0000313" key="19">
    <source>
        <dbReference type="EMBL" id="EAX47704.1"/>
    </source>
</evidence>
<dbReference type="InterPro" id="IPR010722">
    <property type="entry name" value="BATS_dom"/>
</dbReference>
<evidence type="ECO:0000256" key="5">
    <source>
        <dbReference type="ARBA" id="ARBA00022485"/>
    </source>
</evidence>
<dbReference type="GO" id="GO:0004076">
    <property type="term" value="F:biotin synthase activity"/>
    <property type="evidence" value="ECO:0007669"/>
    <property type="project" value="UniProtKB-UniRule"/>
</dbReference>
<dbReference type="PANTHER" id="PTHR22976:SF2">
    <property type="entry name" value="BIOTIN SYNTHASE, MITOCHONDRIAL"/>
    <property type="match status" value="1"/>
</dbReference>
<evidence type="ECO:0000256" key="11">
    <source>
        <dbReference type="ARBA" id="ARBA00023004"/>
    </source>
</evidence>
<evidence type="ECO:0000256" key="6">
    <source>
        <dbReference type="ARBA" id="ARBA00022679"/>
    </source>
</evidence>
<evidence type="ECO:0000256" key="9">
    <source>
        <dbReference type="ARBA" id="ARBA00022723"/>
    </source>
</evidence>
<comment type="cofactor">
    <cofactor evidence="17">
        <name>[2Fe-2S] cluster</name>
        <dbReference type="ChEBI" id="CHEBI:190135"/>
    </cofactor>
    <text evidence="17">Binds 1 [2Fe-2S] cluster. The cluster is coordinated with 3 cysteines and 1 arginine.</text>
</comment>
<keyword evidence="10 16" id="KW-0093">Biotin biosynthesis</keyword>
<feature type="binding site" evidence="16 17">
    <location>
        <position position="111"/>
    </location>
    <ligand>
        <name>[2Fe-2S] cluster</name>
        <dbReference type="ChEBI" id="CHEBI:190135"/>
    </ligand>
</feature>
<comment type="catalytic activity">
    <reaction evidence="13 16">
        <text>(4R,5S)-dethiobiotin + (sulfur carrier)-SH + 2 reduced [2Fe-2S]-[ferredoxin] + 2 S-adenosyl-L-methionine = (sulfur carrier)-H + biotin + 2 5'-deoxyadenosine + 2 L-methionine + 2 oxidized [2Fe-2S]-[ferredoxin]</text>
        <dbReference type="Rhea" id="RHEA:22060"/>
        <dbReference type="Rhea" id="RHEA-COMP:10000"/>
        <dbReference type="Rhea" id="RHEA-COMP:10001"/>
        <dbReference type="Rhea" id="RHEA-COMP:14737"/>
        <dbReference type="Rhea" id="RHEA-COMP:14739"/>
        <dbReference type="ChEBI" id="CHEBI:17319"/>
        <dbReference type="ChEBI" id="CHEBI:29917"/>
        <dbReference type="ChEBI" id="CHEBI:33737"/>
        <dbReference type="ChEBI" id="CHEBI:33738"/>
        <dbReference type="ChEBI" id="CHEBI:57586"/>
        <dbReference type="ChEBI" id="CHEBI:57844"/>
        <dbReference type="ChEBI" id="CHEBI:59789"/>
        <dbReference type="ChEBI" id="CHEBI:64428"/>
        <dbReference type="ChEBI" id="CHEBI:149473"/>
        <dbReference type="EC" id="2.8.1.6"/>
    </reaction>
</comment>
<keyword evidence="9 16" id="KW-0479">Metal-binding</keyword>